<gene>
    <name evidence="3" type="ORF">HNP71_001823</name>
</gene>
<evidence type="ECO:0000313" key="3">
    <source>
        <dbReference type="EMBL" id="MBB5373563.1"/>
    </source>
</evidence>
<reference evidence="3 4" key="1">
    <citation type="submission" date="2020-08" db="EMBL/GenBank/DDBJ databases">
        <title>Genomic Encyclopedia of Type Strains, Phase IV (KMG-IV): sequencing the most valuable type-strain genomes for metagenomic binning, comparative biology and taxonomic classification.</title>
        <authorList>
            <person name="Goeker M."/>
        </authorList>
    </citation>
    <scope>NUCLEOTIDE SEQUENCE [LARGE SCALE GENOMIC DNA]</scope>
    <source>
        <strain evidence="3 4">DSM 27026</strain>
    </source>
</reference>
<accession>A0A840VCL7</accession>
<dbReference type="SUPFAM" id="SSF51294">
    <property type="entry name" value="Hedgehog/intein (Hint) domain"/>
    <property type="match status" value="1"/>
</dbReference>
<sequence>MAGWIWTGAAGDGGFSTAANWSPATVPDNSDNAGIFVPGGSSITLTSSPTLSAITVTGTGTATFTGAYTLNTNGLDFQNGGETLALGSTTKLVISGAISPTGTGNFGITGGIVTVSTGATLARGQDLILTNTTLSSPTAFSGAGLLTLNGATVDFTGASPTVAIYFDPVTSGGTKNVLNLPQWPSNLVIENFSYGDQISCGGQVLKLVSTGSENASGQTIYDLENSSGASFGTVTLAAGTAGASGAASGYTITLLNSSGTEYTYPCFCAGTRLAAEEGEIEVQDVVPGTRLRLADGRVAEVRWVGASRVATRFADPLRAFPIRIAAGALGDNLPVRALLVSPDHAMFLDGVLVQAAALVGFPGITREYGMPEVFDYYHVELDAHELLLAEGAPTESFVDNIDRMNFHNWDERSAPVEPIAEMEYPRAKSARQLPTGLRARLGARPGESKVA</sequence>
<dbReference type="AlphaFoldDB" id="A0A840VCL7"/>
<proteinExistence type="predicted"/>
<dbReference type="Pfam" id="PF13403">
    <property type="entry name" value="Hint_2"/>
    <property type="match status" value="1"/>
</dbReference>
<dbReference type="RefSeq" id="WP_183266564.1">
    <property type="nucleotide sequence ID" value="NZ_JACHFJ010000007.1"/>
</dbReference>
<feature type="domain" description="Hedgehog/Intein (Hint)" evidence="2">
    <location>
        <begin position="265"/>
        <end position="399"/>
    </location>
</feature>
<protein>
    <recommendedName>
        <fullName evidence="2">Hedgehog/Intein (Hint) domain-containing protein</fullName>
    </recommendedName>
</protein>
<evidence type="ECO:0000259" key="2">
    <source>
        <dbReference type="Pfam" id="PF13403"/>
    </source>
</evidence>
<keyword evidence="4" id="KW-1185">Reference proteome</keyword>
<comment type="caution">
    <text evidence="3">The sequence shown here is derived from an EMBL/GenBank/DDBJ whole genome shotgun (WGS) entry which is preliminary data.</text>
</comment>
<name>A0A840VCL7_9PROT</name>
<evidence type="ECO:0000256" key="1">
    <source>
        <dbReference type="SAM" id="MobiDB-lite"/>
    </source>
</evidence>
<feature type="region of interest" description="Disordered" evidence="1">
    <location>
        <begin position="430"/>
        <end position="451"/>
    </location>
</feature>
<dbReference type="InterPro" id="IPR036844">
    <property type="entry name" value="Hint_dom_sf"/>
</dbReference>
<organism evidence="3 4">
    <name type="scientific">Acidocella aromatica</name>
    <dbReference type="NCBI Taxonomy" id="1303579"/>
    <lineage>
        <taxon>Bacteria</taxon>
        <taxon>Pseudomonadati</taxon>
        <taxon>Pseudomonadota</taxon>
        <taxon>Alphaproteobacteria</taxon>
        <taxon>Acetobacterales</taxon>
        <taxon>Acidocellaceae</taxon>
        <taxon>Acidocella</taxon>
    </lineage>
</organism>
<dbReference type="Proteomes" id="UP000553706">
    <property type="component" value="Unassembled WGS sequence"/>
</dbReference>
<evidence type="ECO:0000313" key="4">
    <source>
        <dbReference type="Proteomes" id="UP000553706"/>
    </source>
</evidence>
<dbReference type="InterPro" id="IPR028992">
    <property type="entry name" value="Hedgehog/Intein_dom"/>
</dbReference>
<dbReference type="EMBL" id="JACHFJ010000007">
    <property type="protein sequence ID" value="MBB5373563.1"/>
    <property type="molecule type" value="Genomic_DNA"/>
</dbReference>